<dbReference type="EMBL" id="JAUFPN010000153">
    <property type="protein sequence ID" value="MDN3565731.1"/>
    <property type="molecule type" value="Genomic_DNA"/>
</dbReference>
<accession>A0ABT8A7Q5</accession>
<sequence length="166" mass="17384">MSRTRGSDQALALAQGLGWFSIALGVAQVLAPHRVTRATGLQGQERLISSYGMREIATGIGLLTAKDPTPWVWGRVGGDALDIGTLAAGIAGPERERSGMAMLVTLGIAALDVGCALALRRPLPAAMAGFRKRSGLPKPAGTMRGAAQDFVVPADMRTPEALRPWQ</sequence>
<dbReference type="Proteomes" id="UP001529369">
    <property type="component" value="Unassembled WGS sequence"/>
</dbReference>
<comment type="caution">
    <text evidence="2">The sequence shown here is derived from an EMBL/GenBank/DDBJ whole genome shotgun (WGS) entry which is preliminary data.</text>
</comment>
<gene>
    <name evidence="2" type="ORF">QWZ14_15285</name>
</gene>
<keyword evidence="3" id="KW-1185">Reference proteome</keyword>
<organism evidence="2 3">
    <name type="scientific">Paeniroseomonas aquatica</name>
    <dbReference type="NCBI Taxonomy" id="373043"/>
    <lineage>
        <taxon>Bacteria</taxon>
        <taxon>Pseudomonadati</taxon>
        <taxon>Pseudomonadota</taxon>
        <taxon>Alphaproteobacteria</taxon>
        <taxon>Acetobacterales</taxon>
        <taxon>Acetobacteraceae</taxon>
        <taxon>Paeniroseomonas</taxon>
    </lineage>
</organism>
<protein>
    <submittedName>
        <fullName evidence="2">Cyclase dehydrase</fullName>
    </submittedName>
</protein>
<keyword evidence="1" id="KW-0812">Transmembrane</keyword>
<reference evidence="3" key="1">
    <citation type="journal article" date="2019" name="Int. J. Syst. Evol. Microbiol.">
        <title>The Global Catalogue of Microorganisms (GCM) 10K type strain sequencing project: providing services to taxonomists for standard genome sequencing and annotation.</title>
        <authorList>
            <consortium name="The Broad Institute Genomics Platform"/>
            <consortium name="The Broad Institute Genome Sequencing Center for Infectious Disease"/>
            <person name="Wu L."/>
            <person name="Ma J."/>
        </authorList>
    </citation>
    <scope>NUCLEOTIDE SEQUENCE [LARGE SCALE GENOMIC DNA]</scope>
    <source>
        <strain evidence="3">CECT 7131</strain>
    </source>
</reference>
<dbReference type="RefSeq" id="WP_290317592.1">
    <property type="nucleotide sequence ID" value="NZ_JAUFPN010000153.1"/>
</dbReference>
<feature type="transmembrane region" description="Helical" evidence="1">
    <location>
        <begin position="12"/>
        <end position="31"/>
    </location>
</feature>
<evidence type="ECO:0000256" key="1">
    <source>
        <dbReference type="SAM" id="Phobius"/>
    </source>
</evidence>
<keyword evidence="1" id="KW-0472">Membrane</keyword>
<evidence type="ECO:0000313" key="3">
    <source>
        <dbReference type="Proteomes" id="UP001529369"/>
    </source>
</evidence>
<evidence type="ECO:0000313" key="2">
    <source>
        <dbReference type="EMBL" id="MDN3565731.1"/>
    </source>
</evidence>
<keyword evidence="1" id="KW-1133">Transmembrane helix</keyword>
<name>A0ABT8A7Q5_9PROT</name>
<proteinExistence type="predicted"/>